<comment type="caution">
    <text evidence="1">The sequence shown here is derived from an EMBL/GenBank/DDBJ whole genome shotgun (WGS) entry which is preliminary data.</text>
</comment>
<accession>A0ABN3P5K2</accession>
<dbReference type="RefSeq" id="WP_344226289.1">
    <property type="nucleotide sequence ID" value="NZ_BAAARI010000002.1"/>
</dbReference>
<gene>
    <name evidence="1" type="ORF">GCM10009862_03500</name>
</gene>
<dbReference type="Gene3D" id="3.40.960.10">
    <property type="entry name" value="VSR Endonuclease"/>
    <property type="match status" value="1"/>
</dbReference>
<evidence type="ECO:0008006" key="3">
    <source>
        <dbReference type="Google" id="ProtNLM"/>
    </source>
</evidence>
<reference evidence="1 2" key="1">
    <citation type="journal article" date="2019" name="Int. J. Syst. Evol. Microbiol.">
        <title>The Global Catalogue of Microorganisms (GCM) 10K type strain sequencing project: providing services to taxonomists for standard genome sequencing and annotation.</title>
        <authorList>
            <consortium name="The Broad Institute Genomics Platform"/>
            <consortium name="The Broad Institute Genome Sequencing Center for Infectious Disease"/>
            <person name="Wu L."/>
            <person name="Ma J."/>
        </authorList>
    </citation>
    <scope>NUCLEOTIDE SEQUENCE [LARGE SCALE GENOMIC DNA]</scope>
    <source>
        <strain evidence="1 2">JCM 16365</strain>
    </source>
</reference>
<proteinExistence type="predicted"/>
<evidence type="ECO:0000313" key="1">
    <source>
        <dbReference type="EMBL" id="GAA2568014.1"/>
    </source>
</evidence>
<dbReference type="Proteomes" id="UP001500274">
    <property type="component" value="Unassembled WGS sequence"/>
</dbReference>
<name>A0ABN3P5K2_9MICO</name>
<dbReference type="EMBL" id="BAAARI010000002">
    <property type="protein sequence ID" value="GAA2568014.1"/>
    <property type="molecule type" value="Genomic_DNA"/>
</dbReference>
<keyword evidence="2" id="KW-1185">Reference proteome</keyword>
<organism evidence="1 2">
    <name type="scientific">Microbacterium binotii</name>
    <dbReference type="NCBI Taxonomy" id="462710"/>
    <lineage>
        <taxon>Bacteria</taxon>
        <taxon>Bacillati</taxon>
        <taxon>Actinomycetota</taxon>
        <taxon>Actinomycetes</taxon>
        <taxon>Micrococcales</taxon>
        <taxon>Microbacteriaceae</taxon>
        <taxon>Microbacterium</taxon>
    </lineage>
</organism>
<protein>
    <recommendedName>
        <fullName evidence="3">DUF559 domain-containing protein</fullName>
    </recommendedName>
</protein>
<sequence>MLLASPSYLRTAELRLRGYTRATIRHALDRGDLIRVRRGRYVWGGVHESHLVAARWGGRLDCVSLLGAFGVFVLSTDEVHLQFDRTDSRLPQRHRGIRAHWRESACARADLQADLVEALAQACRCQPPRVAVASLDSALHLGLIDGDDLDRVFDRLPQRYRPLRKLIDARAEAGSETLVRLMLRSMGYRPSLQIRLRGVGRVDLLVDGWLIVECDSRAFHGDVAQQIRDRRRDLAAAELGYVTLRILAEDVFHRPHAVRAALGAVLARKPRGSSRASSD</sequence>
<evidence type="ECO:0000313" key="2">
    <source>
        <dbReference type="Proteomes" id="UP001500274"/>
    </source>
</evidence>